<dbReference type="AlphaFoldDB" id="A0A8D0BIM5"/>
<keyword evidence="2" id="KW-1185">Reference proteome</keyword>
<dbReference type="OMA" id="RMDNPRV"/>
<protein>
    <submittedName>
        <fullName evidence="1">Uncharacterized protein</fullName>
    </submittedName>
</protein>
<sequence>KRVLGAREVLGHERRRLLTALEAPAAAEALGRLGHVVAPLGLVQLHLLLAVRQEGQVGERLLLAQVRGHRRHAAFHAARLEHLQLGRLRRRHPSGGSLGVGALLHHGLVAALGGQRRRRRLLEAPQPLWPFFPVQLHALLLLLLQALDAVAAAAAKHLLPACREETI</sequence>
<evidence type="ECO:0000313" key="1">
    <source>
        <dbReference type="Ensembl" id="ENSSMRP00000004456.1"/>
    </source>
</evidence>
<dbReference type="GeneTree" id="ENSGT00900000143186"/>
<organism evidence="1 2">
    <name type="scientific">Salvator merianae</name>
    <name type="common">Argentine black and white tegu</name>
    <name type="synonym">Tupinambis merianae</name>
    <dbReference type="NCBI Taxonomy" id="96440"/>
    <lineage>
        <taxon>Eukaryota</taxon>
        <taxon>Metazoa</taxon>
        <taxon>Chordata</taxon>
        <taxon>Craniata</taxon>
        <taxon>Vertebrata</taxon>
        <taxon>Euteleostomi</taxon>
        <taxon>Lepidosauria</taxon>
        <taxon>Squamata</taxon>
        <taxon>Bifurcata</taxon>
        <taxon>Unidentata</taxon>
        <taxon>Episquamata</taxon>
        <taxon>Laterata</taxon>
        <taxon>Teiioidea</taxon>
        <taxon>Teiidae</taxon>
        <taxon>Salvator</taxon>
    </lineage>
</organism>
<dbReference type="Proteomes" id="UP000694421">
    <property type="component" value="Unplaced"/>
</dbReference>
<evidence type="ECO:0000313" key="2">
    <source>
        <dbReference type="Proteomes" id="UP000694421"/>
    </source>
</evidence>
<reference evidence="1" key="1">
    <citation type="submission" date="2025-08" db="UniProtKB">
        <authorList>
            <consortium name="Ensembl"/>
        </authorList>
    </citation>
    <scope>IDENTIFICATION</scope>
</reference>
<accession>A0A8D0BIM5</accession>
<proteinExistence type="predicted"/>
<dbReference type="Ensembl" id="ENSSMRT00000005258.1">
    <property type="protein sequence ID" value="ENSSMRP00000004456.1"/>
    <property type="gene ID" value="ENSSMRG00000003676.1"/>
</dbReference>
<reference evidence="1" key="2">
    <citation type="submission" date="2025-09" db="UniProtKB">
        <authorList>
            <consortium name="Ensembl"/>
        </authorList>
    </citation>
    <scope>IDENTIFICATION</scope>
</reference>
<name>A0A8D0BIM5_SALMN</name>